<dbReference type="PANTHER" id="PTHR10039:SF5">
    <property type="entry name" value="NACHT DOMAIN-CONTAINING PROTEIN"/>
    <property type="match status" value="1"/>
</dbReference>
<sequence length="582" mass="66069">MEPLSALSLATSVVQFVDFSSKLISGSIEIYKSTSGQLEQHNDLKAVTKSLSRLTAKLEKSDFATIEQSSTNTEEIVNLCKDCRQTAKELTDILLKLKLQKATKRESVVVALKSIWGREKLEDLQHRLDGYRQQLVLLILVALREDLQSQHERKFDHLRSDLLEAVRKSHQHDTIAGSPLEPRKEVFLQPYSNVTQESLLRKVLLSLRFREISDRLERIPIRHQETYEWIFRESERNVPWDSFVDWLKGSSSIYWLTGKSGSGKSTLMKFLLSDPRTCDVAHSSTDFGSCRVIIGGFCFWNSGTVIQMSQNSLIQTLLHDCLKECPESLPFVLPPHRLEELHIFGIIPDTTWIWPELARAFLKLLERSSARFYFFVDGLDEYSGHLTALIDLLQSIAAFPNVKLCVSSRPWPIFEDAFAGQASSLRLQDLTYPDMLKYVSDKVTGSRGFSDFAKVEPEYTSSLVENLVKKASGVFLWVTVVVASLLTGLSNGGQIEDLQAILDALPPDLEGLFHRILGNIEPSHRSNAARLFQLVNAARRPLTLLQLFYADKYDLESTLKLATKESSPQSMEEEATWMKRRP</sequence>
<dbReference type="InterPro" id="IPR056884">
    <property type="entry name" value="NPHP3-like_N"/>
</dbReference>
<keyword evidence="1" id="KW-0677">Repeat</keyword>
<dbReference type="OrthoDB" id="443402at2759"/>
<dbReference type="PANTHER" id="PTHR10039">
    <property type="entry name" value="AMELOGENIN"/>
    <property type="match status" value="1"/>
</dbReference>
<dbReference type="GeneID" id="54467952"/>
<reference evidence="3 5" key="1">
    <citation type="journal article" date="2020" name="Stud. Mycol.">
        <title>101 Dothideomycetes genomes: a test case for predicting lifestyles and emergence of pathogens.</title>
        <authorList>
            <person name="Haridas S."/>
            <person name="Albert R."/>
            <person name="Binder M."/>
            <person name="Bloem J."/>
            <person name="Labutti K."/>
            <person name="Salamov A."/>
            <person name="Andreopoulos B."/>
            <person name="Baker S."/>
            <person name="Barry K."/>
            <person name="Bills G."/>
            <person name="Bluhm B."/>
            <person name="Cannon C."/>
            <person name="Castanera R."/>
            <person name="Culley D."/>
            <person name="Daum C."/>
            <person name="Ezra D."/>
            <person name="Gonzalez J."/>
            <person name="Henrissat B."/>
            <person name="Kuo A."/>
            <person name="Liang C."/>
            <person name="Lipzen A."/>
            <person name="Lutzoni F."/>
            <person name="Magnuson J."/>
            <person name="Mondo S."/>
            <person name="Nolan M."/>
            <person name="Ohm R."/>
            <person name="Pangilinan J."/>
            <person name="Park H.-J."/>
            <person name="Ramirez L."/>
            <person name="Alfaro M."/>
            <person name="Sun H."/>
            <person name="Tritt A."/>
            <person name="Yoshinaga Y."/>
            <person name="Zwiers L.-H."/>
            <person name="Turgeon B."/>
            <person name="Goodwin S."/>
            <person name="Spatafora J."/>
            <person name="Crous P."/>
            <person name="Grigoriev I."/>
        </authorList>
    </citation>
    <scope>NUCLEOTIDE SEQUENCE</scope>
    <source>
        <strain evidence="3 5">CBS 304.34</strain>
    </source>
</reference>
<dbReference type="Gene3D" id="3.40.50.300">
    <property type="entry name" value="P-loop containing nucleotide triphosphate hydrolases"/>
    <property type="match status" value="1"/>
</dbReference>
<organism evidence="3">
    <name type="scientific">Mytilinidion resinicola</name>
    <dbReference type="NCBI Taxonomy" id="574789"/>
    <lineage>
        <taxon>Eukaryota</taxon>
        <taxon>Fungi</taxon>
        <taxon>Dikarya</taxon>
        <taxon>Ascomycota</taxon>
        <taxon>Pezizomycotina</taxon>
        <taxon>Dothideomycetes</taxon>
        <taxon>Pleosporomycetidae</taxon>
        <taxon>Mytilinidiales</taxon>
        <taxon>Mytilinidiaceae</taxon>
        <taxon>Mytilinidion</taxon>
    </lineage>
</organism>
<evidence type="ECO:0000313" key="5">
    <source>
        <dbReference type="RefSeq" id="XP_033568796.1"/>
    </source>
</evidence>
<dbReference type="InterPro" id="IPR027417">
    <property type="entry name" value="P-loop_NTPase"/>
</dbReference>
<dbReference type="EMBL" id="MU003727">
    <property type="protein sequence ID" value="KAF2801832.1"/>
    <property type="molecule type" value="Genomic_DNA"/>
</dbReference>
<keyword evidence="4" id="KW-1185">Reference proteome</keyword>
<protein>
    <recommendedName>
        <fullName evidence="2">Nephrocystin 3-like N-terminal domain-containing protein</fullName>
    </recommendedName>
</protein>
<accession>A0A6A6XZ89</accession>
<dbReference type="AlphaFoldDB" id="A0A6A6XZ89"/>
<dbReference type="RefSeq" id="XP_033568796.1">
    <property type="nucleotide sequence ID" value="XM_033727059.1"/>
</dbReference>
<dbReference type="SUPFAM" id="SSF52540">
    <property type="entry name" value="P-loop containing nucleoside triphosphate hydrolases"/>
    <property type="match status" value="1"/>
</dbReference>
<evidence type="ECO:0000259" key="2">
    <source>
        <dbReference type="Pfam" id="PF24883"/>
    </source>
</evidence>
<dbReference type="Proteomes" id="UP000504636">
    <property type="component" value="Unplaced"/>
</dbReference>
<evidence type="ECO:0000313" key="4">
    <source>
        <dbReference type="Proteomes" id="UP000504636"/>
    </source>
</evidence>
<gene>
    <name evidence="3 5" type="ORF">BDZ99DRAFT_552523</name>
</gene>
<proteinExistence type="predicted"/>
<evidence type="ECO:0000313" key="3">
    <source>
        <dbReference type="EMBL" id="KAF2801832.1"/>
    </source>
</evidence>
<evidence type="ECO:0000256" key="1">
    <source>
        <dbReference type="ARBA" id="ARBA00022737"/>
    </source>
</evidence>
<reference evidence="5" key="3">
    <citation type="submission" date="2025-04" db="UniProtKB">
        <authorList>
            <consortium name="RefSeq"/>
        </authorList>
    </citation>
    <scope>IDENTIFICATION</scope>
    <source>
        <strain evidence="5">CBS 304.34</strain>
    </source>
</reference>
<name>A0A6A6XZ89_9PEZI</name>
<dbReference type="Pfam" id="PF24883">
    <property type="entry name" value="NPHP3_N"/>
    <property type="match status" value="1"/>
</dbReference>
<reference evidence="5" key="2">
    <citation type="submission" date="2020-04" db="EMBL/GenBank/DDBJ databases">
        <authorList>
            <consortium name="NCBI Genome Project"/>
        </authorList>
    </citation>
    <scope>NUCLEOTIDE SEQUENCE</scope>
    <source>
        <strain evidence="5">CBS 304.34</strain>
    </source>
</reference>
<feature type="domain" description="Nephrocystin 3-like N-terminal" evidence="2">
    <location>
        <begin position="226"/>
        <end position="409"/>
    </location>
</feature>